<evidence type="ECO:0000256" key="3">
    <source>
        <dbReference type="ARBA" id="ARBA00022692"/>
    </source>
</evidence>
<proteinExistence type="predicted"/>
<dbReference type="RefSeq" id="WP_268077805.1">
    <property type="nucleotide sequence ID" value="NZ_CP106885.1"/>
</dbReference>
<feature type="transmembrane region" description="Helical" evidence="6">
    <location>
        <begin position="166"/>
        <end position="185"/>
    </location>
</feature>
<comment type="subcellular location">
    <subcellularLocation>
        <location evidence="1">Cell membrane</location>
        <topology evidence="1">Multi-pass membrane protein</topology>
    </subcellularLocation>
</comment>
<dbReference type="SUPFAM" id="SSF53649">
    <property type="entry name" value="Alkaline phosphatase-like"/>
    <property type="match status" value="1"/>
</dbReference>
<evidence type="ECO:0000256" key="4">
    <source>
        <dbReference type="ARBA" id="ARBA00022989"/>
    </source>
</evidence>
<evidence type="ECO:0000256" key="5">
    <source>
        <dbReference type="ARBA" id="ARBA00023136"/>
    </source>
</evidence>
<keyword evidence="5 6" id="KW-0472">Membrane</keyword>
<dbReference type="CDD" id="cd16015">
    <property type="entry name" value="LTA_synthase"/>
    <property type="match status" value="1"/>
</dbReference>
<evidence type="ECO:0000313" key="9">
    <source>
        <dbReference type="Proteomes" id="UP001214170"/>
    </source>
</evidence>
<evidence type="ECO:0000256" key="6">
    <source>
        <dbReference type="SAM" id="Phobius"/>
    </source>
</evidence>
<dbReference type="Pfam" id="PF00884">
    <property type="entry name" value="Sulfatase"/>
    <property type="match status" value="1"/>
</dbReference>
<dbReference type="Gene3D" id="3.40.720.10">
    <property type="entry name" value="Alkaline Phosphatase, subunit A"/>
    <property type="match status" value="1"/>
</dbReference>
<feature type="transmembrane region" description="Helical" evidence="6">
    <location>
        <begin position="6"/>
        <end position="27"/>
    </location>
</feature>
<name>A0ABY8GX24_9BURK</name>
<dbReference type="PANTHER" id="PTHR47371:SF3">
    <property type="entry name" value="PHOSPHOGLYCEROL TRANSFERASE I"/>
    <property type="match status" value="1"/>
</dbReference>
<dbReference type="InterPro" id="IPR050448">
    <property type="entry name" value="OpgB/LTA_synthase_biosynth"/>
</dbReference>
<dbReference type="InterPro" id="IPR000917">
    <property type="entry name" value="Sulfatase_N"/>
</dbReference>
<organism evidence="8 9">
    <name type="scientific">Achromobacter spanius</name>
    <dbReference type="NCBI Taxonomy" id="217203"/>
    <lineage>
        <taxon>Bacteria</taxon>
        <taxon>Pseudomonadati</taxon>
        <taxon>Pseudomonadota</taxon>
        <taxon>Betaproteobacteria</taxon>
        <taxon>Burkholderiales</taxon>
        <taxon>Alcaligenaceae</taxon>
        <taxon>Achromobacter</taxon>
    </lineage>
</organism>
<evidence type="ECO:0000256" key="1">
    <source>
        <dbReference type="ARBA" id="ARBA00004651"/>
    </source>
</evidence>
<dbReference type="Proteomes" id="UP001214170">
    <property type="component" value="Chromosome"/>
</dbReference>
<evidence type="ECO:0000313" key="8">
    <source>
        <dbReference type="EMBL" id="WFP09418.1"/>
    </source>
</evidence>
<keyword evidence="9" id="KW-1185">Reference proteome</keyword>
<dbReference type="PANTHER" id="PTHR47371">
    <property type="entry name" value="LIPOTEICHOIC ACID SYNTHASE"/>
    <property type="match status" value="1"/>
</dbReference>
<feature type="domain" description="Sulfatase N-terminal" evidence="7">
    <location>
        <begin position="244"/>
        <end position="506"/>
    </location>
</feature>
<reference evidence="8 9" key="1">
    <citation type="submission" date="2023-03" db="EMBL/GenBank/DDBJ databases">
        <title>Achromobacter spanius LIG8.</title>
        <authorList>
            <person name="Shrestha S."/>
        </authorList>
    </citation>
    <scope>NUCLEOTIDE SEQUENCE [LARGE SCALE GENOMIC DNA]</scope>
    <source>
        <strain evidence="8 9">LIG8</strain>
    </source>
</reference>
<protein>
    <submittedName>
        <fullName evidence="8">LTA synthase family protein</fullName>
    </submittedName>
</protein>
<dbReference type="InterPro" id="IPR017850">
    <property type="entry name" value="Alkaline_phosphatase_core_sf"/>
</dbReference>
<dbReference type="EMBL" id="CP121261">
    <property type="protein sequence ID" value="WFP09418.1"/>
    <property type="molecule type" value="Genomic_DNA"/>
</dbReference>
<accession>A0ABY8GX24</accession>
<sequence>MIEAFWIPLLPPYLIGLVLSFAVEALLTPRPVAPWRRPMAAVGVHVGVWTLAFALELMLFRRPYFAVANVLAIELLIVLVSNAKFKALKEPFVYPDFEYFLDAVKHPRLYLPFFGLTRALAAGGGYATALWVGLALEDSVTAGAGIWLVSFLELHQEHMFDPTAPVVPFLACTSGLAMAGFGLAIRSPGRNLVNFDASEDLERLGLIAALWAYGSCERLPIEDLSSRAPFASVKPPSTLPDPLPDLVVIQSESFFDARRAYPQLLHQDILGNFDLLKSEAVAHGQLKVAARGANTVRTEFAFLTGLARKTLGVHQYNPYRKLAGKGIQTIASYLKTLGYRTICVHPYHRSFYRRDKVLPVLGFDEFIGIEAFMGAPRDGHYVGDRALADYVAGMLLEGSETPLYVHVISMENHGPLHWESVVPGNVADVITGPMPQGCNDLVVYARHLRNADAMFGILRNTLITRDRPASMCIFGDHVPIMPSVYSNLGEVEGTTDYLVWRSDRPGKGEECMEDVTVLGDLMLRESELLGASCIRLASLHA</sequence>
<gene>
    <name evidence="8" type="ORF">P8T11_05930</name>
</gene>
<keyword evidence="3 6" id="KW-0812">Transmembrane</keyword>
<keyword evidence="4 6" id="KW-1133">Transmembrane helix</keyword>
<keyword evidence="2" id="KW-1003">Cell membrane</keyword>
<evidence type="ECO:0000259" key="7">
    <source>
        <dbReference type="Pfam" id="PF00884"/>
    </source>
</evidence>
<feature type="transmembrane region" description="Helical" evidence="6">
    <location>
        <begin position="64"/>
        <end position="83"/>
    </location>
</feature>
<feature type="transmembrane region" description="Helical" evidence="6">
    <location>
        <begin position="39"/>
        <end position="58"/>
    </location>
</feature>
<evidence type="ECO:0000256" key="2">
    <source>
        <dbReference type="ARBA" id="ARBA00022475"/>
    </source>
</evidence>